<comment type="caution">
    <text evidence="2">The sequence shown here is derived from an EMBL/GenBank/DDBJ whole genome shotgun (WGS) entry which is preliminary data.</text>
</comment>
<gene>
    <name evidence="2" type="ORF">A2V81_01550</name>
</gene>
<evidence type="ECO:0000256" key="1">
    <source>
        <dbReference type="SAM" id="MobiDB-lite"/>
    </source>
</evidence>
<sequence length="290" mass="32923">MDLETGRDHSQKERKHPLSSPMNDKVPESLNIAEQLENKPLRRGVWAEHLANNHELPVGGSLFTDELTIKLKLDFQSFESALEKFTEAAIKERFEAQKADVIDWLNKVGTKIDPYLFFVCHYVQAKMQQLLEVKADALDHNPADLGFMWRESMYTKSQSQLLSETKGKTMCTERSAMGQYLFQRLGMKSAYMGGITMNDAKDTDEFPEAHSFLVIEDPSNQGENYIFDIARPRSQNNLPRVLKPEVPFTYDLLKDRKELLVKAKEVLRGGELYFGVGDTAAGRQTTLGAA</sequence>
<feature type="region of interest" description="Disordered" evidence="1">
    <location>
        <begin position="1"/>
        <end position="27"/>
    </location>
</feature>
<feature type="compositionally biased region" description="Basic and acidic residues" evidence="1">
    <location>
        <begin position="1"/>
        <end position="11"/>
    </location>
</feature>
<name>A0A1F4XKJ1_9BACT</name>
<dbReference type="EMBL" id="MEWR01000010">
    <property type="protein sequence ID" value="OGC82166.1"/>
    <property type="molecule type" value="Genomic_DNA"/>
</dbReference>
<evidence type="ECO:0000313" key="3">
    <source>
        <dbReference type="Proteomes" id="UP000177614"/>
    </source>
</evidence>
<protein>
    <submittedName>
        <fullName evidence="2">Uncharacterized protein</fullName>
    </submittedName>
</protein>
<proteinExistence type="predicted"/>
<accession>A0A1F4XKJ1</accession>
<organism evidence="2 3">
    <name type="scientific">Candidatus Abawacabacteria bacterium RBG_16_42_10</name>
    <dbReference type="NCBI Taxonomy" id="1817814"/>
    <lineage>
        <taxon>Bacteria</taxon>
        <taxon>Candidatus Abawacaibacteriota</taxon>
    </lineage>
</organism>
<dbReference type="Proteomes" id="UP000177614">
    <property type="component" value="Unassembled WGS sequence"/>
</dbReference>
<dbReference type="AlphaFoldDB" id="A0A1F4XKJ1"/>
<evidence type="ECO:0000313" key="2">
    <source>
        <dbReference type="EMBL" id="OGC82166.1"/>
    </source>
</evidence>
<reference evidence="2 3" key="1">
    <citation type="journal article" date="2016" name="Nat. Commun.">
        <title>Thousands of microbial genomes shed light on interconnected biogeochemical processes in an aquifer system.</title>
        <authorList>
            <person name="Anantharaman K."/>
            <person name="Brown C.T."/>
            <person name="Hug L.A."/>
            <person name="Sharon I."/>
            <person name="Castelle C.J."/>
            <person name="Probst A.J."/>
            <person name="Thomas B.C."/>
            <person name="Singh A."/>
            <person name="Wilkins M.J."/>
            <person name="Karaoz U."/>
            <person name="Brodie E.L."/>
            <person name="Williams K.H."/>
            <person name="Hubbard S.S."/>
            <person name="Banfield J.F."/>
        </authorList>
    </citation>
    <scope>NUCLEOTIDE SEQUENCE [LARGE SCALE GENOMIC DNA]</scope>
</reference>